<name>A0ABD3UD78_SINWO</name>
<dbReference type="AlphaFoldDB" id="A0ABD3UD78"/>
<accession>A0ABD3UD78</accession>
<evidence type="ECO:0000313" key="3">
    <source>
        <dbReference type="Proteomes" id="UP001634394"/>
    </source>
</evidence>
<dbReference type="Proteomes" id="UP001634394">
    <property type="component" value="Unassembled WGS sequence"/>
</dbReference>
<reference evidence="2 3" key="1">
    <citation type="submission" date="2024-11" db="EMBL/GenBank/DDBJ databases">
        <title>Chromosome-level genome assembly of the freshwater bivalve Anodonta woodiana.</title>
        <authorList>
            <person name="Chen X."/>
        </authorList>
    </citation>
    <scope>NUCLEOTIDE SEQUENCE [LARGE SCALE GENOMIC DNA]</scope>
    <source>
        <strain evidence="2">MN2024</strain>
        <tissue evidence="2">Gills</tissue>
    </source>
</reference>
<organism evidence="2 3">
    <name type="scientific">Sinanodonta woodiana</name>
    <name type="common">Chinese pond mussel</name>
    <name type="synonym">Anodonta woodiana</name>
    <dbReference type="NCBI Taxonomy" id="1069815"/>
    <lineage>
        <taxon>Eukaryota</taxon>
        <taxon>Metazoa</taxon>
        <taxon>Spiralia</taxon>
        <taxon>Lophotrochozoa</taxon>
        <taxon>Mollusca</taxon>
        <taxon>Bivalvia</taxon>
        <taxon>Autobranchia</taxon>
        <taxon>Heteroconchia</taxon>
        <taxon>Palaeoheterodonta</taxon>
        <taxon>Unionida</taxon>
        <taxon>Unionoidea</taxon>
        <taxon>Unionidae</taxon>
        <taxon>Unioninae</taxon>
        <taxon>Sinanodonta</taxon>
    </lineage>
</organism>
<keyword evidence="3" id="KW-1185">Reference proteome</keyword>
<evidence type="ECO:0000313" key="2">
    <source>
        <dbReference type="EMBL" id="KAL3847355.1"/>
    </source>
</evidence>
<dbReference type="InterPro" id="IPR002557">
    <property type="entry name" value="Chitin-bd_dom"/>
</dbReference>
<protein>
    <recommendedName>
        <fullName evidence="1">Chitin-binding type-2 domain-containing protein</fullName>
    </recommendedName>
</protein>
<dbReference type="EMBL" id="JBJQND010000016">
    <property type="protein sequence ID" value="KAL3847355.1"/>
    <property type="molecule type" value="Genomic_DNA"/>
</dbReference>
<sequence length="471" mass="52035">MILCGSTFDLNIDLDSTNLFRETIIGNRSAIFLANARLNISVEGKAGTLTITFDNILCNQTGGYNISIYGGNASSMAALKIIVNPGKPNITAPPNIYKDQEATFTCVGQLGNVNASMYWQLMLTGGKFDTYTVNGSPVISRSSCSIIGSWTVQLYPAENWNGSSIRCLITTPGNSSTEIYSDTILIVLKQPDIYFAPPLSSGYIGSPYRMTCQVMNMTNIKSVKIERDTAFAIREEVASIASNGSTKSNFNGIRINSNSSISATSATIYVDFDNLTCKDEGDYYCNTARDHFTILRKPEKPILTFPQGVLENSQQDMFNCTGEVGHPPGSIVFETNKDDVNTFTRAPFTPATNVIHGNCSATYTATFTYKFTMDWNNTIIRCRADNSRVLGDNETSPYVEKKLFIVPANICRTSNTLYIPHPYDCHKYIQCGMQVYLRECPAGLCRFTQPHNDTYCEWTCNNCTGKFKSGL</sequence>
<dbReference type="PROSITE" id="PS50940">
    <property type="entry name" value="CHIT_BIND_II"/>
    <property type="match status" value="1"/>
</dbReference>
<proteinExistence type="predicted"/>
<evidence type="ECO:0000259" key="1">
    <source>
        <dbReference type="PROSITE" id="PS50940"/>
    </source>
</evidence>
<feature type="domain" description="Chitin-binding type-2" evidence="1">
    <location>
        <begin position="408"/>
        <end position="444"/>
    </location>
</feature>
<gene>
    <name evidence="2" type="ORF">ACJMK2_018270</name>
</gene>
<comment type="caution">
    <text evidence="2">The sequence shown here is derived from an EMBL/GenBank/DDBJ whole genome shotgun (WGS) entry which is preliminary data.</text>
</comment>